<feature type="domain" description="CTLH" evidence="4">
    <location>
        <begin position="44"/>
        <end position="101"/>
    </location>
</feature>
<dbReference type="PROSITE" id="PS50897">
    <property type="entry name" value="CTLH"/>
    <property type="match status" value="1"/>
</dbReference>
<dbReference type="InterPro" id="IPR006594">
    <property type="entry name" value="LisH"/>
</dbReference>
<accession>A0ABM1SLG3</accession>
<evidence type="ECO:0000256" key="2">
    <source>
        <dbReference type="SAM" id="Coils"/>
    </source>
</evidence>
<feature type="compositionally biased region" description="Polar residues" evidence="3">
    <location>
        <begin position="406"/>
        <end position="423"/>
    </location>
</feature>
<evidence type="ECO:0000259" key="4">
    <source>
        <dbReference type="PROSITE" id="PS50897"/>
    </source>
</evidence>
<dbReference type="PANTHER" id="PTHR19863">
    <property type="entry name" value="NEMITIN (NEURONAL ENRICHED MAP INTERACTING PROTEIN) HOMOLOG"/>
    <property type="match status" value="1"/>
</dbReference>
<dbReference type="Gene3D" id="2.130.10.10">
    <property type="entry name" value="YVTN repeat-like/Quinoprotein amine dehydrogenase"/>
    <property type="match status" value="2"/>
</dbReference>
<dbReference type="Pfam" id="PF25602">
    <property type="entry name" value="WDR47_COR"/>
    <property type="match status" value="1"/>
</dbReference>
<keyword evidence="1" id="KW-0853">WD repeat</keyword>
<feature type="coiled-coil region" evidence="2">
    <location>
        <begin position="470"/>
        <end position="497"/>
    </location>
</feature>
<protein>
    <submittedName>
        <fullName evidence="6">WD repeat-containing protein 47-like</fullName>
    </submittedName>
</protein>
<dbReference type="GeneID" id="106461736"/>
<feature type="region of interest" description="Disordered" evidence="3">
    <location>
        <begin position="399"/>
        <end position="468"/>
    </location>
</feature>
<evidence type="ECO:0000256" key="1">
    <source>
        <dbReference type="PROSITE-ProRule" id="PRU00221"/>
    </source>
</evidence>
<dbReference type="SUPFAM" id="SSF50978">
    <property type="entry name" value="WD40 repeat-like"/>
    <property type="match status" value="1"/>
</dbReference>
<dbReference type="RefSeq" id="XP_022244469.1">
    <property type="nucleotide sequence ID" value="XM_022388761.1"/>
</dbReference>
<dbReference type="Proteomes" id="UP000694941">
    <property type="component" value="Unplaced"/>
</dbReference>
<dbReference type="InterPro" id="IPR036322">
    <property type="entry name" value="WD40_repeat_dom_sf"/>
</dbReference>
<dbReference type="InterPro" id="IPR006595">
    <property type="entry name" value="CTLH_C"/>
</dbReference>
<keyword evidence="2" id="KW-0175">Coiled coil</keyword>
<dbReference type="SMART" id="SM00320">
    <property type="entry name" value="WD40"/>
    <property type="match status" value="7"/>
</dbReference>
<feature type="region of interest" description="Disordered" evidence="3">
    <location>
        <begin position="548"/>
        <end position="585"/>
    </location>
</feature>
<dbReference type="PANTHER" id="PTHR19863:SF11">
    <property type="entry name" value="WD REPEAT-CONTAINING PROTEIN 47-LIKE PROTEIN"/>
    <property type="match status" value="1"/>
</dbReference>
<gene>
    <name evidence="6" type="primary">LOC106461736</name>
</gene>
<evidence type="ECO:0000313" key="5">
    <source>
        <dbReference type="Proteomes" id="UP000694941"/>
    </source>
</evidence>
<dbReference type="SMART" id="SM00668">
    <property type="entry name" value="CTLH"/>
    <property type="match status" value="1"/>
</dbReference>
<dbReference type="InterPro" id="IPR040067">
    <property type="entry name" value="WDR47"/>
</dbReference>
<dbReference type="InterPro" id="IPR001680">
    <property type="entry name" value="WD40_rpt"/>
</dbReference>
<dbReference type="PROSITE" id="PS50082">
    <property type="entry name" value="WD_REPEATS_2"/>
    <property type="match status" value="4"/>
</dbReference>
<feature type="repeat" description="WD" evidence="1">
    <location>
        <begin position="782"/>
        <end position="823"/>
    </location>
</feature>
<sequence length="1181" mass="131931">MPSAHLTLKEEEVIRLVLEFLANRELNISQLSLEREAGVINGIFSDDVLFLRQLILDGQWDDVLKFIQPLETLETFDSKQFRYIVMKHKYIELLCIRSEIGPFQNIDVAVEEVVKCLNELEKYCPSKEDYNNFCLLLTFPRLSDHLDYKNWNPSNARVNCFKAVFPLVEKFLPLDKKGNQPEKIATSDRLIQLIIKGIIYESCVEFCQQRATAASSDAHEIHFSHVLNGTGFNDSDLSLLSWLQYIPLETFSYPFEQKTLNVEVEQLEKPGLEASWSEQILITPIKPKVFPHSAIPFTRLRTSDIMSRSLTPNLDAVGLGKNGMAFSLNDMSAMSKSFAGFHLTGKKAVNTSVDRLFEGGDVFSASVNDLHTILESSPSKDHSLILSLDKRYSSNTSKEKDIKYEVNSQNIKGKQNEQRSTNDNSEESFAVSLFHVNNADSNKSPTSEEKGKTKYNQSDSSSEHNSSDLWKEFQRQKQQFLDQLETQEKQRIELLQEINAGNVSEESHTVGSSPEIAENRNQSHLEGNFVTPVNVSGQNKNSHVEKLTTSTPKAQGTWSNTTPLPQSSPVLPKQNTSSKTSPSTSGWINVPNCVAKNLGPILDSQNTAGASSIITADPQYSSILVGHSGDDQHVECMVPVTKPVAQHYDSQPYFTPVNSKGNLRHPNELVGDGPAKKVSYQYDLTDVYFNSYNFFILTLPQVIPQQSMKTNGSALDWKKSKFLAVTKLEDAQAIRTGDFHPDGQLYAIGSNSKTLRICAYPKLHDLQENHVVHQPTVLLKRMKHHKGSIYCLAWNITGDLLATGSNDKTVKLMRFNTDTCNLEGGEAELTMHDGTVRDLCFVEDVSNRSTLMISGGAGDCKIYATDCETATPFQALSGHTGHIFSLYTWGGAMFVSGSQDKTIRFWDLRTQGCVNIVVAPAASGSGTVFQECTAQLNLKKLINISMDDPNVKCKFIEMVREEQFGGKQLLIVGSCGFHTLPTRPVVVWDNVTLYSEAVTIKNVSHPHNVYFDFLAKASKDHLMRARWQFFLEISMKFTPFLACYYSDEPPLSYTAARPAKGSPAAAVCVDPSGRLLVSGHEDANCMLYDIRGGRIVQCFQPHTSDVRTIRFSPKAFYLLTASYDHRIVLTDLQGDLTQPLPSVVVAEHADKVIQGRWHPQEFSFLTASADKTATLWALPTH</sequence>
<dbReference type="InterPro" id="IPR057749">
    <property type="entry name" value="WDR47_COR"/>
</dbReference>
<reference evidence="6" key="1">
    <citation type="submission" date="2025-08" db="UniProtKB">
        <authorList>
            <consortium name="RefSeq"/>
        </authorList>
    </citation>
    <scope>IDENTIFICATION</scope>
    <source>
        <tissue evidence="6">Muscle</tissue>
    </source>
</reference>
<dbReference type="InterPro" id="IPR015943">
    <property type="entry name" value="WD40/YVTN_repeat-like_dom_sf"/>
</dbReference>
<feature type="repeat" description="WD" evidence="1">
    <location>
        <begin position="1145"/>
        <end position="1181"/>
    </location>
</feature>
<evidence type="ECO:0000256" key="3">
    <source>
        <dbReference type="SAM" id="MobiDB-lite"/>
    </source>
</evidence>
<keyword evidence="5" id="KW-1185">Reference proteome</keyword>
<feature type="repeat" description="WD" evidence="1">
    <location>
        <begin position="1099"/>
        <end position="1133"/>
    </location>
</feature>
<name>A0ABM1SLG3_LIMPO</name>
<dbReference type="Pfam" id="PF00400">
    <property type="entry name" value="WD40"/>
    <property type="match status" value="3"/>
</dbReference>
<dbReference type="PROSITE" id="PS50294">
    <property type="entry name" value="WD_REPEATS_REGION"/>
    <property type="match status" value="3"/>
</dbReference>
<feature type="repeat" description="WD" evidence="1">
    <location>
        <begin position="876"/>
        <end position="916"/>
    </location>
</feature>
<evidence type="ECO:0000313" key="6">
    <source>
        <dbReference type="RefSeq" id="XP_022244469.1"/>
    </source>
</evidence>
<dbReference type="PROSITE" id="PS50896">
    <property type="entry name" value="LISH"/>
    <property type="match status" value="1"/>
</dbReference>
<organism evidence="5 6">
    <name type="scientific">Limulus polyphemus</name>
    <name type="common">Atlantic horseshoe crab</name>
    <dbReference type="NCBI Taxonomy" id="6850"/>
    <lineage>
        <taxon>Eukaryota</taxon>
        <taxon>Metazoa</taxon>
        <taxon>Ecdysozoa</taxon>
        <taxon>Arthropoda</taxon>
        <taxon>Chelicerata</taxon>
        <taxon>Merostomata</taxon>
        <taxon>Xiphosura</taxon>
        <taxon>Limulidae</taxon>
        <taxon>Limulus</taxon>
    </lineage>
</organism>
<proteinExistence type="predicted"/>